<dbReference type="AlphaFoldDB" id="A0A5R9FD11"/>
<dbReference type="EMBL" id="SWLG01000003">
    <property type="protein sequence ID" value="TLS38444.1"/>
    <property type="molecule type" value="Genomic_DNA"/>
</dbReference>
<accession>A0A5R9FD11</accession>
<dbReference type="Proteomes" id="UP000308230">
    <property type="component" value="Unassembled WGS sequence"/>
</dbReference>
<evidence type="ECO:0000313" key="1">
    <source>
        <dbReference type="EMBL" id="TLS38444.1"/>
    </source>
</evidence>
<proteinExistence type="predicted"/>
<reference evidence="1 2" key="1">
    <citation type="submission" date="2019-04" db="EMBL/GenBank/DDBJ databases">
        <title>Bacillus caeni sp. nov., a bacterium isolated from mangrove sediment.</title>
        <authorList>
            <person name="Huang H."/>
            <person name="Mo K."/>
            <person name="Hu Y."/>
        </authorList>
    </citation>
    <scope>NUCLEOTIDE SEQUENCE [LARGE SCALE GENOMIC DNA]</scope>
    <source>
        <strain evidence="1 2">HB172195</strain>
    </source>
</reference>
<name>A0A5R9FD11_9BACL</name>
<protein>
    <submittedName>
        <fullName evidence="1">Phosphoglycerate mutase</fullName>
    </submittedName>
</protein>
<organism evidence="1 2">
    <name type="scientific">Exobacillus caeni</name>
    <dbReference type="NCBI Taxonomy" id="2574798"/>
    <lineage>
        <taxon>Bacteria</taxon>
        <taxon>Bacillati</taxon>
        <taxon>Bacillota</taxon>
        <taxon>Bacilli</taxon>
        <taxon>Bacillales</taxon>
        <taxon>Guptibacillaceae</taxon>
        <taxon>Exobacillus</taxon>
    </lineage>
</organism>
<evidence type="ECO:0000313" key="2">
    <source>
        <dbReference type="Proteomes" id="UP000308230"/>
    </source>
</evidence>
<dbReference type="OrthoDB" id="2888450at2"/>
<dbReference type="RefSeq" id="WP_138123731.1">
    <property type="nucleotide sequence ID" value="NZ_SWLG01000003.1"/>
</dbReference>
<comment type="caution">
    <text evidence="1">The sequence shown here is derived from an EMBL/GenBank/DDBJ whole genome shotgun (WGS) entry which is preliminary data.</text>
</comment>
<sequence length="75" mass="8565">MDENEEIDIFNKEGIKTDLALINTCLKIINHSITVNKGKGDDFSAPKNEELHLLVSRVSRNLNRIKGNIQWSEEN</sequence>
<keyword evidence="2" id="KW-1185">Reference proteome</keyword>
<gene>
    <name evidence="1" type="ORF">FCL54_04715</name>
</gene>